<feature type="compositionally biased region" description="Basic and acidic residues" evidence="1">
    <location>
        <begin position="465"/>
        <end position="489"/>
    </location>
</feature>
<dbReference type="PANTHER" id="PTHR34282:SF2">
    <property type="entry name" value="DUF3741 DOMAIN-CONTAINING PROTEIN"/>
    <property type="match status" value="1"/>
</dbReference>
<dbReference type="AlphaFoldDB" id="A0A7J7LTD4"/>
<comment type="caution">
    <text evidence="3">The sequence shown here is derived from an EMBL/GenBank/DDBJ whole genome shotgun (WGS) entry which is preliminary data.</text>
</comment>
<evidence type="ECO:0000259" key="2">
    <source>
        <dbReference type="Pfam" id="PF14309"/>
    </source>
</evidence>
<feature type="region of interest" description="Disordered" evidence="1">
    <location>
        <begin position="410"/>
        <end position="564"/>
    </location>
</feature>
<feature type="region of interest" description="Disordered" evidence="1">
    <location>
        <begin position="212"/>
        <end position="233"/>
    </location>
</feature>
<dbReference type="Proteomes" id="UP000541444">
    <property type="component" value="Unassembled WGS sequence"/>
</dbReference>
<reference evidence="3 4" key="1">
    <citation type="journal article" date="2020" name="IScience">
        <title>Genome Sequencing of the Endangered Kingdonia uniflora (Circaeasteraceae, Ranunculales) Reveals Potential Mechanisms of Evolutionary Specialization.</title>
        <authorList>
            <person name="Sun Y."/>
            <person name="Deng T."/>
            <person name="Zhang A."/>
            <person name="Moore M.J."/>
            <person name="Landis J.B."/>
            <person name="Lin N."/>
            <person name="Zhang H."/>
            <person name="Zhang X."/>
            <person name="Huang J."/>
            <person name="Zhang X."/>
            <person name="Sun H."/>
            <person name="Wang H."/>
        </authorList>
    </citation>
    <scope>NUCLEOTIDE SEQUENCE [LARGE SCALE GENOMIC DNA]</scope>
    <source>
        <strain evidence="3">TB1705</strain>
        <tissue evidence="3">Leaf</tissue>
    </source>
</reference>
<dbReference type="PANTHER" id="PTHR34282">
    <property type="entry name" value="OS01G0228800 PROTEIN-RELATED"/>
    <property type="match status" value="1"/>
</dbReference>
<dbReference type="InterPro" id="IPR025486">
    <property type="entry name" value="DUF4378"/>
</dbReference>
<gene>
    <name evidence="3" type="ORF">GIB67_010959</name>
</gene>
<proteinExistence type="predicted"/>
<feature type="region of interest" description="Disordered" evidence="1">
    <location>
        <begin position="22"/>
        <end position="45"/>
    </location>
</feature>
<keyword evidence="4" id="KW-1185">Reference proteome</keyword>
<dbReference type="OrthoDB" id="1079501at2759"/>
<dbReference type="EMBL" id="JACGCM010002024">
    <property type="protein sequence ID" value="KAF6145913.1"/>
    <property type="molecule type" value="Genomic_DNA"/>
</dbReference>
<feature type="compositionally biased region" description="Polar residues" evidence="1">
    <location>
        <begin position="551"/>
        <end position="562"/>
    </location>
</feature>
<evidence type="ECO:0000313" key="4">
    <source>
        <dbReference type="Proteomes" id="UP000541444"/>
    </source>
</evidence>
<feature type="region of interest" description="Disordered" evidence="1">
    <location>
        <begin position="145"/>
        <end position="165"/>
    </location>
</feature>
<feature type="compositionally biased region" description="Basic and acidic residues" evidence="1">
    <location>
        <begin position="410"/>
        <end position="430"/>
    </location>
</feature>
<name>A0A7J7LTD4_9MAGN</name>
<feature type="domain" description="DUF4378" evidence="2">
    <location>
        <begin position="688"/>
        <end position="812"/>
    </location>
</feature>
<accession>A0A7J7LTD4</accession>
<organism evidence="3 4">
    <name type="scientific">Kingdonia uniflora</name>
    <dbReference type="NCBI Taxonomy" id="39325"/>
    <lineage>
        <taxon>Eukaryota</taxon>
        <taxon>Viridiplantae</taxon>
        <taxon>Streptophyta</taxon>
        <taxon>Embryophyta</taxon>
        <taxon>Tracheophyta</taxon>
        <taxon>Spermatophyta</taxon>
        <taxon>Magnoliopsida</taxon>
        <taxon>Ranunculales</taxon>
        <taxon>Circaeasteraceae</taxon>
        <taxon>Kingdonia</taxon>
    </lineage>
</organism>
<protein>
    <recommendedName>
        <fullName evidence="2">DUF4378 domain-containing protein</fullName>
    </recommendedName>
</protein>
<dbReference type="Pfam" id="PF14309">
    <property type="entry name" value="DUF4378"/>
    <property type="match status" value="1"/>
</dbReference>
<feature type="compositionally biased region" description="Polar residues" evidence="1">
    <location>
        <begin position="145"/>
        <end position="160"/>
    </location>
</feature>
<sequence>MPQSSLRSAVYRSLVPCDDPNGVVENKTIRKSKNRSKKIEQGIESQRVKKESTSLSSIFIKEGSNGVSSKGIREELLDIPPSFELLEVSRGAQKLNEMIDSWSRGISFDGQSNEIARDLLKGALDLQKSLSMLCKLQETSNYKQNQKLDQGNLERNGSNRFTEKNYPKAFQNQRLSIDGASRNCVEELRTVIRESLSRQNLLPVPLSDGKFDSVSDIPSTSSSQSSADWSVSSGAQHRKTSVIAKLMGLEEFPSAPIQISQKQFETEKILSPRRPIFEIERPNTKKSYFLDRNEDPKRRTLKEVIETMRLNGLLKSRNIDGFKLWSHFTPSHSKQRLDDESPPIVIMKPMCFTSNDTEGKFSRQSSRNEGAMHFTEKLRNAEVREEPLVKRYAQDEKCLGFEEMLQKLEAKDASPTKSKSKELRIPDKSSNKMKASAVPNHKPHKKEIVMEKAQKTQKVPLIKRKTVEKEKEKEKEKSKTVSRSQDQKRKTSTRPRKIEDEPVITKKCVTHQNNTEDRTFKHSIPLISKSSVDPKEKGRMRKGKPLRESKTVTSTKNQQSKDSGVEIYRADKIDSISTTSNILHTIQSPAKEEVEATEVEIEDHSGEQGSSLCLISPPINEHCSFAESAEEPNKLIDNKPEPWKTSRTESPLKGLFLSNPSFLSHAEYLFDLNINQPILSQPITIEDHDTMDTKLIMNCANELMERKGVQVSQWDHPILRTRIPNPRNNISINKLVNEVCEGVDNLRSYIEKSHSAKPADSFIKMLETDLMGKGMMVGGVWDLGWVNGLCVTEADQVVGEVGKQVLDELINEVLQDFHDTWIQQLIYM</sequence>
<evidence type="ECO:0000256" key="1">
    <source>
        <dbReference type="SAM" id="MobiDB-lite"/>
    </source>
</evidence>
<evidence type="ECO:0000313" key="3">
    <source>
        <dbReference type="EMBL" id="KAF6145913.1"/>
    </source>
</evidence>